<sequence>MPELRPYRPDDRDDVYRVCLLTGDSGRDATGKFSDDTLLGDIYAGPYVALEPELATVVDVGGRVAGYLLAAADTASFVERYRSEWLPGFAARHPLPARIDSAEDRLVELGHHPERMIGPDQGRYPAHLHIDLLPELQRQGMGRALMRRLLGQLRERGIPGVQLGVGPENHAAQAFYARLGFRPLAGPYVLALDSTAEL</sequence>
<comment type="caution">
    <text evidence="2">The sequence shown here is derived from an EMBL/GenBank/DDBJ whole genome shotgun (WGS) entry which is preliminary data.</text>
</comment>
<dbReference type="InterPro" id="IPR051822">
    <property type="entry name" value="Glycosyl_Hydrolase_84"/>
</dbReference>
<evidence type="ECO:0000313" key="3">
    <source>
        <dbReference type="Proteomes" id="UP001500213"/>
    </source>
</evidence>
<dbReference type="PANTHER" id="PTHR13170">
    <property type="entry name" value="O-GLCNACASE"/>
    <property type="match status" value="1"/>
</dbReference>
<keyword evidence="3" id="KW-1185">Reference proteome</keyword>
<protein>
    <recommendedName>
        <fullName evidence="1">N-acetyltransferase domain-containing protein</fullName>
    </recommendedName>
</protein>
<dbReference type="CDD" id="cd04301">
    <property type="entry name" value="NAT_SF"/>
    <property type="match status" value="1"/>
</dbReference>
<dbReference type="PANTHER" id="PTHR13170:SF16">
    <property type="entry name" value="PROTEIN O-GLCNACASE"/>
    <property type="match status" value="1"/>
</dbReference>
<organism evidence="2 3">
    <name type="scientific">Gryllotalpicola kribbensis</name>
    <dbReference type="NCBI Taxonomy" id="993084"/>
    <lineage>
        <taxon>Bacteria</taxon>
        <taxon>Bacillati</taxon>
        <taxon>Actinomycetota</taxon>
        <taxon>Actinomycetes</taxon>
        <taxon>Micrococcales</taxon>
        <taxon>Microbacteriaceae</taxon>
        <taxon>Gryllotalpicola</taxon>
    </lineage>
</organism>
<dbReference type="PROSITE" id="PS51186">
    <property type="entry name" value="GNAT"/>
    <property type="match status" value="1"/>
</dbReference>
<dbReference type="Pfam" id="PF00583">
    <property type="entry name" value="Acetyltransf_1"/>
    <property type="match status" value="1"/>
</dbReference>
<evidence type="ECO:0000313" key="2">
    <source>
        <dbReference type="EMBL" id="GAA4190650.1"/>
    </source>
</evidence>
<gene>
    <name evidence="2" type="ORF">GCM10022288_20280</name>
</gene>
<dbReference type="RefSeq" id="WP_344776476.1">
    <property type="nucleotide sequence ID" value="NZ_BAABBX010000015.1"/>
</dbReference>
<dbReference type="SUPFAM" id="SSF55729">
    <property type="entry name" value="Acyl-CoA N-acyltransferases (Nat)"/>
    <property type="match status" value="1"/>
</dbReference>
<dbReference type="Gene3D" id="3.40.630.30">
    <property type="match status" value="1"/>
</dbReference>
<evidence type="ECO:0000259" key="1">
    <source>
        <dbReference type="PROSITE" id="PS51186"/>
    </source>
</evidence>
<dbReference type="InterPro" id="IPR000182">
    <property type="entry name" value="GNAT_dom"/>
</dbReference>
<name>A0ABP8AUX1_9MICO</name>
<accession>A0ABP8AUX1</accession>
<reference evidence="3" key="1">
    <citation type="journal article" date="2019" name="Int. J. Syst. Evol. Microbiol.">
        <title>The Global Catalogue of Microorganisms (GCM) 10K type strain sequencing project: providing services to taxonomists for standard genome sequencing and annotation.</title>
        <authorList>
            <consortium name="The Broad Institute Genomics Platform"/>
            <consortium name="The Broad Institute Genome Sequencing Center for Infectious Disease"/>
            <person name="Wu L."/>
            <person name="Ma J."/>
        </authorList>
    </citation>
    <scope>NUCLEOTIDE SEQUENCE [LARGE SCALE GENOMIC DNA]</scope>
    <source>
        <strain evidence="3">JCM 17593</strain>
    </source>
</reference>
<feature type="domain" description="N-acetyltransferase" evidence="1">
    <location>
        <begin position="64"/>
        <end position="198"/>
    </location>
</feature>
<dbReference type="InterPro" id="IPR016181">
    <property type="entry name" value="Acyl_CoA_acyltransferase"/>
</dbReference>
<proteinExistence type="predicted"/>
<dbReference type="Proteomes" id="UP001500213">
    <property type="component" value="Unassembled WGS sequence"/>
</dbReference>
<dbReference type="EMBL" id="BAABBX010000015">
    <property type="protein sequence ID" value="GAA4190650.1"/>
    <property type="molecule type" value="Genomic_DNA"/>
</dbReference>